<dbReference type="EMBL" id="JAOPGA020000668">
    <property type="protein sequence ID" value="KAL0480577.1"/>
    <property type="molecule type" value="Genomic_DNA"/>
</dbReference>
<protein>
    <recommendedName>
        <fullName evidence="1">Protein phosphatase</fullName>
        <ecNumber evidence="1">3.1.3.16</ecNumber>
    </recommendedName>
</protein>
<evidence type="ECO:0000256" key="1">
    <source>
        <dbReference type="RuleBase" id="RU366020"/>
    </source>
</evidence>
<dbReference type="PANTHER" id="PTHR12320:SF1">
    <property type="entry name" value="PROTEIN PHOSPHATASE PTC7 HOMOLOG"/>
    <property type="match status" value="1"/>
</dbReference>
<dbReference type="SMART" id="SM00332">
    <property type="entry name" value="PP2Cc"/>
    <property type="match status" value="1"/>
</dbReference>
<proteinExistence type="inferred from homology"/>
<keyword evidence="1" id="KW-0378">Hydrolase</keyword>
<dbReference type="PROSITE" id="PS51746">
    <property type="entry name" value="PPM_2"/>
    <property type="match status" value="1"/>
</dbReference>
<dbReference type="GO" id="GO:0004722">
    <property type="term" value="F:protein serine/threonine phosphatase activity"/>
    <property type="evidence" value="ECO:0007669"/>
    <property type="project" value="UniProtKB-EC"/>
</dbReference>
<accession>A0AAW2YWC1</accession>
<dbReference type="EC" id="3.1.3.16" evidence="1"/>
<dbReference type="AlphaFoldDB" id="A0AAW2YWC1"/>
<comment type="similarity">
    <text evidence="1">Belongs to the PP2C family.</text>
</comment>
<evidence type="ECO:0000256" key="2">
    <source>
        <dbReference type="SAM" id="Phobius"/>
    </source>
</evidence>
<dbReference type="PANTHER" id="PTHR12320">
    <property type="entry name" value="PROTEIN PHOSPHATASE 2C"/>
    <property type="match status" value="1"/>
</dbReference>
<dbReference type="CDD" id="cd00143">
    <property type="entry name" value="PP2Cc"/>
    <property type="match status" value="1"/>
</dbReference>
<dbReference type="InterPro" id="IPR039123">
    <property type="entry name" value="PPTC7"/>
</dbReference>
<feature type="transmembrane region" description="Helical" evidence="2">
    <location>
        <begin position="6"/>
        <end position="27"/>
    </location>
</feature>
<dbReference type="SMART" id="SM00331">
    <property type="entry name" value="PP2C_SIG"/>
    <property type="match status" value="1"/>
</dbReference>
<comment type="catalytic activity">
    <reaction evidence="1">
        <text>O-phospho-L-seryl-[protein] + H2O = L-seryl-[protein] + phosphate</text>
        <dbReference type="Rhea" id="RHEA:20629"/>
        <dbReference type="Rhea" id="RHEA-COMP:9863"/>
        <dbReference type="Rhea" id="RHEA-COMP:11604"/>
        <dbReference type="ChEBI" id="CHEBI:15377"/>
        <dbReference type="ChEBI" id="CHEBI:29999"/>
        <dbReference type="ChEBI" id="CHEBI:43474"/>
        <dbReference type="ChEBI" id="CHEBI:83421"/>
        <dbReference type="EC" id="3.1.3.16"/>
    </reaction>
</comment>
<dbReference type="Gene3D" id="3.60.40.10">
    <property type="entry name" value="PPM-type phosphatase domain"/>
    <property type="match status" value="1"/>
</dbReference>
<dbReference type="Proteomes" id="UP001431209">
    <property type="component" value="Unassembled WGS sequence"/>
</dbReference>
<evidence type="ECO:0000259" key="3">
    <source>
        <dbReference type="PROSITE" id="PS51746"/>
    </source>
</evidence>
<dbReference type="InterPro" id="IPR036457">
    <property type="entry name" value="PPM-type-like_dom_sf"/>
</dbReference>
<comment type="caution">
    <text evidence="4">The sequence shown here is derived from an EMBL/GenBank/DDBJ whole genome shotgun (WGS) entry which is preliminary data.</text>
</comment>
<feature type="domain" description="PPM-type phosphatase" evidence="3">
    <location>
        <begin position="97"/>
        <end position="380"/>
    </location>
</feature>
<name>A0AAW2YWC1_9EUKA</name>
<keyword evidence="1" id="KW-0464">Manganese</keyword>
<keyword evidence="1" id="KW-0479">Metal-binding</keyword>
<dbReference type="GO" id="GO:0046872">
    <property type="term" value="F:metal ion binding"/>
    <property type="evidence" value="ECO:0007669"/>
    <property type="project" value="UniProtKB-UniRule"/>
</dbReference>
<comment type="cofactor">
    <cofactor evidence="1">
        <name>Mg(2+)</name>
        <dbReference type="ChEBI" id="CHEBI:18420"/>
    </cofactor>
</comment>
<dbReference type="InterPro" id="IPR001932">
    <property type="entry name" value="PPM-type_phosphatase-like_dom"/>
</dbReference>
<evidence type="ECO:0000313" key="5">
    <source>
        <dbReference type="Proteomes" id="UP001431209"/>
    </source>
</evidence>
<dbReference type="SUPFAM" id="SSF81606">
    <property type="entry name" value="PP2C-like"/>
    <property type="match status" value="1"/>
</dbReference>
<sequence>MLEQPSSSFLTACLLFVAASLPAIIIYRLFLIYRKRMDEVCTTIIPEVNTITTPYKSQKIIKKDELELQKPTPVPVKDEVKITQETPQTVSKSFKLSSGVRYVPKDGNRTGYNNPNRPNAGEDAFFVYNNNDVGSRLVGALGVADGVGGYGELGVDAGLMAWQMMENSVENFKLVGSRELYRTPREILHRSYEKIVNEKQVECGGTTACLVSIFKDATTDNMFLNYSNLGDSGFLLVRNGEVVFRTVDQTHYFNAPYQLAIPPKGRVVLMNDPNESDTLYEEDLITVKEGDYIILATDGMWDNVFDEDVVEVLQKNIIQHGSDIEKIVDSTSEELLSKTYAISVNTPSPTLTPFQRYAQQFRRNWVGGKVDDITLVVACISIKE</sequence>
<keyword evidence="2" id="KW-1133">Transmembrane helix</keyword>
<evidence type="ECO:0000313" key="4">
    <source>
        <dbReference type="EMBL" id="KAL0480577.1"/>
    </source>
</evidence>
<keyword evidence="1" id="KW-0460">Magnesium</keyword>
<reference evidence="4 5" key="1">
    <citation type="submission" date="2024-03" db="EMBL/GenBank/DDBJ databases">
        <title>The Acrasis kona genome and developmental transcriptomes reveal deep origins of eukaryotic multicellular pathways.</title>
        <authorList>
            <person name="Sheikh S."/>
            <person name="Fu C.-J."/>
            <person name="Brown M.W."/>
            <person name="Baldauf S.L."/>
        </authorList>
    </citation>
    <scope>NUCLEOTIDE SEQUENCE [LARGE SCALE GENOMIC DNA]</scope>
    <source>
        <strain evidence="4 5">ATCC MYA-3509</strain>
    </source>
</reference>
<keyword evidence="1" id="KW-0904">Protein phosphatase</keyword>
<organism evidence="4 5">
    <name type="scientific">Acrasis kona</name>
    <dbReference type="NCBI Taxonomy" id="1008807"/>
    <lineage>
        <taxon>Eukaryota</taxon>
        <taxon>Discoba</taxon>
        <taxon>Heterolobosea</taxon>
        <taxon>Tetramitia</taxon>
        <taxon>Eutetramitia</taxon>
        <taxon>Acrasidae</taxon>
        <taxon>Acrasis</taxon>
    </lineage>
</organism>
<keyword evidence="2" id="KW-0472">Membrane</keyword>
<keyword evidence="2" id="KW-0812">Transmembrane</keyword>
<keyword evidence="5" id="KW-1185">Reference proteome</keyword>
<comment type="cofactor">
    <cofactor evidence="1">
        <name>Mn(2+)</name>
        <dbReference type="ChEBI" id="CHEBI:29035"/>
    </cofactor>
</comment>
<gene>
    <name evidence="4" type="ORF">AKO1_006817</name>
</gene>
<comment type="catalytic activity">
    <reaction evidence="1">
        <text>O-phospho-L-threonyl-[protein] + H2O = L-threonyl-[protein] + phosphate</text>
        <dbReference type="Rhea" id="RHEA:47004"/>
        <dbReference type="Rhea" id="RHEA-COMP:11060"/>
        <dbReference type="Rhea" id="RHEA-COMP:11605"/>
        <dbReference type="ChEBI" id="CHEBI:15377"/>
        <dbReference type="ChEBI" id="CHEBI:30013"/>
        <dbReference type="ChEBI" id="CHEBI:43474"/>
        <dbReference type="ChEBI" id="CHEBI:61977"/>
        <dbReference type="EC" id="3.1.3.16"/>
    </reaction>
</comment>